<dbReference type="AlphaFoldDB" id="A0A8X7BCD1"/>
<keyword evidence="2" id="KW-1185">Reference proteome</keyword>
<comment type="caution">
    <text evidence="1">The sequence shown here is derived from an EMBL/GenBank/DDBJ whole genome shotgun (WGS) entry which is preliminary data.</text>
</comment>
<accession>A0A8X7BCD1</accession>
<organism evidence="1 2">
    <name type="scientific">Trichonephila clavipes</name>
    <name type="common">Golden silk orbweaver</name>
    <name type="synonym">Nephila clavipes</name>
    <dbReference type="NCBI Taxonomy" id="2585209"/>
    <lineage>
        <taxon>Eukaryota</taxon>
        <taxon>Metazoa</taxon>
        <taxon>Ecdysozoa</taxon>
        <taxon>Arthropoda</taxon>
        <taxon>Chelicerata</taxon>
        <taxon>Arachnida</taxon>
        <taxon>Araneae</taxon>
        <taxon>Araneomorphae</taxon>
        <taxon>Entelegynae</taxon>
        <taxon>Araneoidea</taxon>
        <taxon>Nephilidae</taxon>
        <taxon>Trichonephila</taxon>
    </lineage>
</organism>
<dbReference type="EMBL" id="BMAU01021371">
    <property type="protein sequence ID" value="GFY25534.1"/>
    <property type="molecule type" value="Genomic_DNA"/>
</dbReference>
<sequence>MALLAFTTLADRNVGLTTHQHVKCQHIQEIGKCFITLLSYVLCQLNKTEDSPQMNCWNESLRLMQCPSSSNWQQISKKYCVDATNIVYIDAIFFLFQLLQSGINHSQHFVWNHGYFINEQKFYVLPLISQDFRLPQ</sequence>
<dbReference type="Proteomes" id="UP000887159">
    <property type="component" value="Unassembled WGS sequence"/>
</dbReference>
<proteinExistence type="predicted"/>
<name>A0A8X7BCD1_TRICX</name>
<gene>
    <name evidence="1" type="ORF">TNCV_2486541</name>
</gene>
<evidence type="ECO:0000313" key="1">
    <source>
        <dbReference type="EMBL" id="GFY25534.1"/>
    </source>
</evidence>
<reference evidence="1" key="1">
    <citation type="submission" date="2020-08" db="EMBL/GenBank/DDBJ databases">
        <title>Multicomponent nature underlies the extraordinary mechanical properties of spider dragline silk.</title>
        <authorList>
            <person name="Kono N."/>
            <person name="Nakamura H."/>
            <person name="Mori M."/>
            <person name="Yoshida Y."/>
            <person name="Ohtoshi R."/>
            <person name="Malay A.D."/>
            <person name="Moran D.A.P."/>
            <person name="Tomita M."/>
            <person name="Numata K."/>
            <person name="Arakawa K."/>
        </authorList>
    </citation>
    <scope>NUCLEOTIDE SEQUENCE</scope>
</reference>
<evidence type="ECO:0000313" key="2">
    <source>
        <dbReference type="Proteomes" id="UP000887159"/>
    </source>
</evidence>
<protein>
    <submittedName>
        <fullName evidence="1">Uncharacterized protein</fullName>
    </submittedName>
</protein>